<dbReference type="InterPro" id="IPR027417">
    <property type="entry name" value="P-loop_NTPase"/>
</dbReference>
<evidence type="ECO:0000313" key="2">
    <source>
        <dbReference type="EMBL" id="MFC7275706.1"/>
    </source>
</evidence>
<dbReference type="InterPro" id="IPR007111">
    <property type="entry name" value="NACHT_NTPase"/>
</dbReference>
<organism evidence="2 3">
    <name type="scientific">Paractinoplanes rhizophilus</name>
    <dbReference type="NCBI Taxonomy" id="1416877"/>
    <lineage>
        <taxon>Bacteria</taxon>
        <taxon>Bacillati</taxon>
        <taxon>Actinomycetota</taxon>
        <taxon>Actinomycetes</taxon>
        <taxon>Micromonosporales</taxon>
        <taxon>Micromonosporaceae</taxon>
        <taxon>Paractinoplanes</taxon>
    </lineage>
</organism>
<dbReference type="SUPFAM" id="SSF52540">
    <property type="entry name" value="P-loop containing nucleoside triphosphate hydrolases"/>
    <property type="match status" value="1"/>
</dbReference>
<sequence length="1099" mass="116947">MASLGSFLDTGDKVASIVGAAAGVAAIWFARRRLFRRRPDSGITALLAAQVADARQHRYRFFGEHVPALTDLYVRSRATLAGDTPRTIEATRILTAHRHAVLLGDAGAGKSTFLATVAGELAGRAQRRRGRGEVALVLPAADLVGRRLPEALARAAARDLGVQVPAGLFEKAPPGGGWRVLVDGLDEVVAPESRSEVLWRIRGLLADPGPYRLVVTCRPLAAAELAELHGPDVGVYDLRPFDRRELDEFAHRWFAARFPEDRPRADRTAGRFLARVAGARLGPVARVPLLATIAALVYESADDRTLPSSRAALYDRFVDHLLDGRRSLERFREAVEPELASRGPAGAEVAAWLCADIRRHVGGLLRECGAAWLADPDAPLIEVAAAWIDEHAPHGLGPSSDRLVRELLLVTGVCTLRRNRVVFAHQSFAEFFAASAVAERFQADAWTAWAAEPATRSLAAFVAARRADADALVAGLSDPLAAGDLLADGIAVRPATRAAVIGALLGQVAAESEAAPEALRILGELSLDADVIERMAGLARDPDAADWTRALVADRIADVDAATGHRLLRAVAEQADEVVRSWIADTLRERGAPVDPNLRVPLAADTVPVDRPLGALGRHALAQRLADARTTEADRVAAAAQLAASGDLAPLRAMATAADLDQYHRVELAAALADAGEPGLLRELGTGSAATPASMYTAALKLFRRDDPAAGDALRAVADRRPDLPMAFGAAARCAELGDPEPLTALVRRPGPLLLRLAAARRLAALGAPGPLRRLIDVPMPPRIRAIALADLIAAGDLDAIPLLRRLIESGGVRARRRVEPAYQLARHGDEQSRQFLRRLARRPFAGRSTIEAAVALAALADRLGPELLRRTAAQRRRRQRTRMRAASGLTRVDRAAGRRLLAELAGPGSRAALRLRAASVALITAGTADPLYDIAFDATAPARVRAGAISRLASFRADSGQLPDELLADVGTLTAAGAAPDRVRAAAARLLPGAAAIALLTSIADNAAAPADRVAAIDTLDLIDAYGAGESYGRLLRDRRVGRLRRRYLMIRYLDLVSDGDAAALEERLGTASLRAYLVLAIRGPDWALRSGHDADAT</sequence>
<gene>
    <name evidence="2" type="ORF">ACFQS1_17090</name>
</gene>
<dbReference type="RefSeq" id="WP_378969145.1">
    <property type="nucleotide sequence ID" value="NZ_JBHTBJ010000011.1"/>
</dbReference>
<evidence type="ECO:0000259" key="1">
    <source>
        <dbReference type="Pfam" id="PF05729"/>
    </source>
</evidence>
<dbReference type="Gene3D" id="3.40.50.300">
    <property type="entry name" value="P-loop containing nucleotide triphosphate hydrolases"/>
    <property type="match status" value="1"/>
</dbReference>
<name>A0ABW2HSA2_9ACTN</name>
<dbReference type="Proteomes" id="UP001596548">
    <property type="component" value="Unassembled WGS sequence"/>
</dbReference>
<protein>
    <submittedName>
        <fullName evidence="2">NACHT domain-containing protein</fullName>
    </submittedName>
</protein>
<comment type="caution">
    <text evidence="2">The sequence shown here is derived from an EMBL/GenBank/DDBJ whole genome shotgun (WGS) entry which is preliminary data.</text>
</comment>
<accession>A0ABW2HSA2</accession>
<dbReference type="EMBL" id="JBHTBJ010000011">
    <property type="protein sequence ID" value="MFC7275706.1"/>
    <property type="molecule type" value="Genomic_DNA"/>
</dbReference>
<reference evidence="3" key="1">
    <citation type="journal article" date="2019" name="Int. J. Syst. Evol. Microbiol.">
        <title>The Global Catalogue of Microorganisms (GCM) 10K type strain sequencing project: providing services to taxonomists for standard genome sequencing and annotation.</title>
        <authorList>
            <consortium name="The Broad Institute Genomics Platform"/>
            <consortium name="The Broad Institute Genome Sequencing Center for Infectious Disease"/>
            <person name="Wu L."/>
            <person name="Ma J."/>
        </authorList>
    </citation>
    <scope>NUCLEOTIDE SEQUENCE [LARGE SCALE GENOMIC DNA]</scope>
    <source>
        <strain evidence="3">XZYJT-10</strain>
    </source>
</reference>
<feature type="domain" description="NACHT" evidence="1">
    <location>
        <begin position="100"/>
        <end position="256"/>
    </location>
</feature>
<proteinExistence type="predicted"/>
<keyword evidence="3" id="KW-1185">Reference proteome</keyword>
<evidence type="ECO:0000313" key="3">
    <source>
        <dbReference type="Proteomes" id="UP001596548"/>
    </source>
</evidence>
<dbReference type="Pfam" id="PF05729">
    <property type="entry name" value="NACHT"/>
    <property type="match status" value="1"/>
</dbReference>